<name>A0ABX6EU28_KLUMA</name>
<dbReference type="Proteomes" id="UP000422736">
    <property type="component" value="Chromosome 2"/>
</dbReference>
<gene>
    <name evidence="2" type="ORF">FIM1_1287</name>
</gene>
<evidence type="ECO:0000313" key="2">
    <source>
        <dbReference type="EMBL" id="QGN14623.1"/>
    </source>
</evidence>
<dbReference type="EMBL" id="CP015055">
    <property type="protein sequence ID" value="QGN14623.1"/>
    <property type="molecule type" value="Genomic_DNA"/>
</dbReference>
<dbReference type="PANTHER" id="PTHR42858:SF1">
    <property type="entry name" value="LD15494P"/>
    <property type="match status" value="1"/>
</dbReference>
<dbReference type="InterPro" id="IPR015421">
    <property type="entry name" value="PyrdxlP-dep_Trfase_major"/>
</dbReference>
<sequence length="451" mass="50958">MTTHPKTTATSKPINFFKGHPSFRLLPREAIIEATTQLLSPEVRDFDDKNEDRHPLTYGPDEGSLWVRTAIADFNNTCFQLAEEKMKSKAEYINLTAGASYGVMNILQQTTLPHTGYTRQAFLVSPTYFLINETFIDSGFGGKLTAIEELGHGRIDLETLEKKIKYFDSISVDHPSDLDLITAPNSSKKVYRYVIYLIPTYSNPGGQTYSLETRIKLIELARKHDMLIISDDVYDLLKYDDPLDKLPRPLPRLTHLDRLSYENGESGYGNTVSNATFSKLIAPGLRFGCQETVNRNLAWQLSQGGANVSGGTPSQLNSMIVGTLLNSGKATEVIGNLRKEYLLRSTTLYEAIKKYLPRDTKYDMQLGGYFSWCTLPEGYNCKEIQDELEKRYNVILANGSSFEVIGDEKNWGQRSVRLSISFLESQDIEKGIKLWGSICEEYAIKHNLSFR</sequence>
<protein>
    <submittedName>
        <fullName evidence="2">YER152C</fullName>
    </submittedName>
</protein>
<dbReference type="InterPro" id="IPR015422">
    <property type="entry name" value="PyrdxlP-dep_Trfase_small"/>
</dbReference>
<dbReference type="CDD" id="cd00609">
    <property type="entry name" value="AAT_like"/>
    <property type="match status" value="1"/>
</dbReference>
<organism evidence="2 3">
    <name type="scientific">Kluyveromyces marxianus</name>
    <name type="common">Yeast</name>
    <name type="synonym">Candida kefyr</name>
    <dbReference type="NCBI Taxonomy" id="4911"/>
    <lineage>
        <taxon>Eukaryota</taxon>
        <taxon>Fungi</taxon>
        <taxon>Dikarya</taxon>
        <taxon>Ascomycota</taxon>
        <taxon>Saccharomycotina</taxon>
        <taxon>Saccharomycetes</taxon>
        <taxon>Saccharomycetales</taxon>
        <taxon>Saccharomycetaceae</taxon>
        <taxon>Kluyveromyces</taxon>
    </lineage>
</organism>
<dbReference type="Pfam" id="PF00155">
    <property type="entry name" value="Aminotran_1_2"/>
    <property type="match status" value="1"/>
</dbReference>
<evidence type="ECO:0000259" key="1">
    <source>
        <dbReference type="Pfam" id="PF00155"/>
    </source>
</evidence>
<proteinExistence type="predicted"/>
<dbReference type="Gene3D" id="3.90.1150.10">
    <property type="entry name" value="Aspartate Aminotransferase, domain 1"/>
    <property type="match status" value="1"/>
</dbReference>
<reference evidence="2 3" key="2">
    <citation type="submission" date="2019-11" db="EMBL/GenBank/DDBJ databases">
        <authorList>
            <person name="Lu H."/>
        </authorList>
    </citation>
    <scope>NUCLEOTIDE SEQUENCE [LARGE SCALE GENOMIC DNA]</scope>
    <source>
        <strain evidence="2 3">FIM1</strain>
    </source>
</reference>
<feature type="domain" description="Aminotransferase class I/classII large" evidence="1">
    <location>
        <begin position="37"/>
        <end position="431"/>
    </location>
</feature>
<dbReference type="InterPro" id="IPR015424">
    <property type="entry name" value="PyrdxlP-dep_Trfase"/>
</dbReference>
<accession>A0ABX6EU28</accession>
<dbReference type="PANTHER" id="PTHR42858">
    <property type="entry name" value="AMINOTRANSFERASE"/>
    <property type="match status" value="1"/>
</dbReference>
<keyword evidence="3" id="KW-1185">Reference proteome</keyword>
<dbReference type="InterPro" id="IPR004839">
    <property type="entry name" value="Aminotransferase_I/II_large"/>
</dbReference>
<reference evidence="2 3" key="1">
    <citation type="submission" date="2016-03" db="EMBL/GenBank/DDBJ databases">
        <title>How can Kluyveromyces marxianus grow so fast - potential evolutionary course in Saccharomyces Complex revealed by comparative genomics.</title>
        <authorList>
            <person name="Mo W."/>
            <person name="Lu W."/>
            <person name="Yang X."/>
            <person name="Qi J."/>
            <person name="Lv H."/>
        </authorList>
    </citation>
    <scope>NUCLEOTIDE SEQUENCE [LARGE SCALE GENOMIC DNA]</scope>
    <source>
        <strain evidence="2 3">FIM1</strain>
    </source>
</reference>
<dbReference type="Gene3D" id="3.40.640.10">
    <property type="entry name" value="Type I PLP-dependent aspartate aminotransferase-like (Major domain)"/>
    <property type="match status" value="1"/>
</dbReference>
<dbReference type="SUPFAM" id="SSF53383">
    <property type="entry name" value="PLP-dependent transferases"/>
    <property type="match status" value="1"/>
</dbReference>
<evidence type="ECO:0000313" key="3">
    <source>
        <dbReference type="Proteomes" id="UP000422736"/>
    </source>
</evidence>